<evidence type="ECO:0000256" key="1">
    <source>
        <dbReference type="ARBA" id="ARBA00004383"/>
    </source>
</evidence>
<evidence type="ECO:0000256" key="9">
    <source>
        <dbReference type="ARBA" id="ARBA00023136"/>
    </source>
</evidence>
<dbReference type="Gene3D" id="3.30.1150.10">
    <property type="match status" value="1"/>
</dbReference>
<dbReference type="GO" id="GO:0015031">
    <property type="term" value="P:protein transport"/>
    <property type="evidence" value="ECO:0007669"/>
    <property type="project" value="UniProtKB-KW"/>
</dbReference>
<dbReference type="GO" id="GO:0031992">
    <property type="term" value="F:energy transducer activity"/>
    <property type="evidence" value="ECO:0007669"/>
    <property type="project" value="InterPro"/>
</dbReference>
<evidence type="ECO:0000259" key="12">
    <source>
        <dbReference type="PROSITE" id="PS52015"/>
    </source>
</evidence>
<dbReference type="PRINTS" id="PR01374">
    <property type="entry name" value="TONBPROTEIN"/>
</dbReference>
<feature type="transmembrane region" description="Helical" evidence="11">
    <location>
        <begin position="41"/>
        <end position="58"/>
    </location>
</feature>
<keyword evidence="5" id="KW-0997">Cell inner membrane</keyword>
<dbReference type="InterPro" id="IPR051045">
    <property type="entry name" value="TonB-dependent_transducer"/>
</dbReference>
<dbReference type="PANTHER" id="PTHR33446:SF2">
    <property type="entry name" value="PROTEIN TONB"/>
    <property type="match status" value="1"/>
</dbReference>
<keyword evidence="8 11" id="KW-1133">Transmembrane helix</keyword>
<dbReference type="GO" id="GO:0098797">
    <property type="term" value="C:plasma membrane protein complex"/>
    <property type="evidence" value="ECO:0007669"/>
    <property type="project" value="TreeGrafter"/>
</dbReference>
<keyword evidence="3" id="KW-0813">Transport</keyword>
<keyword evidence="14" id="KW-1185">Reference proteome</keyword>
<evidence type="ECO:0000256" key="7">
    <source>
        <dbReference type="ARBA" id="ARBA00022927"/>
    </source>
</evidence>
<feature type="compositionally biased region" description="Basic and acidic residues" evidence="10">
    <location>
        <begin position="1"/>
        <end position="10"/>
    </location>
</feature>
<reference evidence="13" key="1">
    <citation type="submission" date="2023-02" db="EMBL/GenBank/DDBJ databases">
        <title>Genome of Flavobacteriaceae gen. nov. sp. strain F89.</title>
        <authorList>
            <person name="Wang Y."/>
        </authorList>
    </citation>
    <scope>NUCLEOTIDE SEQUENCE</scope>
    <source>
        <strain evidence="13">F89</strain>
    </source>
</reference>
<evidence type="ECO:0000256" key="6">
    <source>
        <dbReference type="ARBA" id="ARBA00022692"/>
    </source>
</evidence>
<sequence>MKKQVEKAVDSHGNGNNGQLTKPVCRVKGKQGVNLQNKGTIYFQIGLFLALLLTYLLLQAAFQIKVMESPNIASSVESPIEYFPDLDRLVVEKKKVKDQPVEPVVDPQTFNVVDDDAQLLIAKEYVADPDPSEGDLNLDSLAPQNIDDDYKDAIPFSVIEEVPVFPGCENAKDKRTCFSEMMQKHIRKNFRYPEIAQEMGVQGMVMILFTIQKDGSIGNIRMRGPDKNLEAEARRIIEKLPKMSPGKQRGRPVSVPFSIPIRFNLQ</sequence>
<dbReference type="InterPro" id="IPR037682">
    <property type="entry name" value="TonB_C"/>
</dbReference>
<dbReference type="EMBL" id="JAIRBC010000016">
    <property type="protein sequence ID" value="MCG2461437.1"/>
    <property type="molecule type" value="Genomic_DNA"/>
</dbReference>
<evidence type="ECO:0000313" key="13">
    <source>
        <dbReference type="EMBL" id="MCG2461437.1"/>
    </source>
</evidence>
<proteinExistence type="inferred from homology"/>
<dbReference type="PROSITE" id="PS52015">
    <property type="entry name" value="TONB_CTD"/>
    <property type="match status" value="1"/>
</dbReference>
<accession>A0AAE3EXA0</accession>
<dbReference type="RefSeq" id="WP_317902582.1">
    <property type="nucleotide sequence ID" value="NZ_JAIRBC010000016.1"/>
</dbReference>
<evidence type="ECO:0000256" key="3">
    <source>
        <dbReference type="ARBA" id="ARBA00022448"/>
    </source>
</evidence>
<evidence type="ECO:0000256" key="8">
    <source>
        <dbReference type="ARBA" id="ARBA00022989"/>
    </source>
</evidence>
<evidence type="ECO:0000256" key="4">
    <source>
        <dbReference type="ARBA" id="ARBA00022475"/>
    </source>
</evidence>
<keyword evidence="6 11" id="KW-0812">Transmembrane</keyword>
<evidence type="ECO:0000256" key="2">
    <source>
        <dbReference type="ARBA" id="ARBA00006555"/>
    </source>
</evidence>
<feature type="domain" description="TonB C-terminal" evidence="12">
    <location>
        <begin position="177"/>
        <end position="266"/>
    </location>
</feature>
<comment type="similarity">
    <text evidence="2">Belongs to the TonB family.</text>
</comment>
<keyword evidence="4" id="KW-1003">Cell membrane</keyword>
<dbReference type="InterPro" id="IPR003538">
    <property type="entry name" value="TonB"/>
</dbReference>
<comment type="subcellular location">
    <subcellularLocation>
        <location evidence="1">Cell inner membrane</location>
        <topology evidence="1">Single-pass membrane protein</topology>
        <orientation evidence="1">Periplasmic side</orientation>
    </subcellularLocation>
</comment>
<keyword evidence="7" id="KW-0653">Protein transport</keyword>
<dbReference type="PANTHER" id="PTHR33446">
    <property type="entry name" value="PROTEIN TONB-RELATED"/>
    <property type="match status" value="1"/>
</dbReference>
<evidence type="ECO:0000313" key="14">
    <source>
        <dbReference type="Proteomes" id="UP001200642"/>
    </source>
</evidence>
<dbReference type="AlphaFoldDB" id="A0AAE3EXA0"/>
<comment type="caution">
    <text evidence="13">The sequence shown here is derived from an EMBL/GenBank/DDBJ whole genome shotgun (WGS) entry which is preliminary data.</text>
</comment>
<dbReference type="NCBIfam" id="TIGR01352">
    <property type="entry name" value="tonB_Cterm"/>
    <property type="match status" value="1"/>
</dbReference>
<feature type="region of interest" description="Disordered" evidence="10">
    <location>
        <begin position="1"/>
        <end position="22"/>
    </location>
</feature>
<organism evidence="13 14">
    <name type="scientific">Cerina litoralis</name>
    <dbReference type="NCBI Taxonomy" id="2874477"/>
    <lineage>
        <taxon>Bacteria</taxon>
        <taxon>Pseudomonadati</taxon>
        <taxon>Bacteroidota</taxon>
        <taxon>Flavobacteriia</taxon>
        <taxon>Flavobacteriales</taxon>
        <taxon>Flavobacteriaceae</taxon>
        <taxon>Cerina</taxon>
    </lineage>
</organism>
<dbReference type="Proteomes" id="UP001200642">
    <property type="component" value="Unassembled WGS sequence"/>
</dbReference>
<gene>
    <name evidence="13" type="ORF">K8352_11805</name>
</gene>
<protein>
    <submittedName>
        <fullName evidence="13">Energy transducer TonB</fullName>
    </submittedName>
</protein>
<dbReference type="InterPro" id="IPR006260">
    <property type="entry name" value="TonB/TolA_C"/>
</dbReference>
<dbReference type="SUPFAM" id="SSF74653">
    <property type="entry name" value="TolA/TonB C-terminal domain"/>
    <property type="match status" value="1"/>
</dbReference>
<dbReference type="Pfam" id="PF03544">
    <property type="entry name" value="TonB_C"/>
    <property type="match status" value="1"/>
</dbReference>
<dbReference type="GO" id="GO:0055085">
    <property type="term" value="P:transmembrane transport"/>
    <property type="evidence" value="ECO:0007669"/>
    <property type="project" value="InterPro"/>
</dbReference>
<evidence type="ECO:0000256" key="11">
    <source>
        <dbReference type="SAM" id="Phobius"/>
    </source>
</evidence>
<keyword evidence="9 11" id="KW-0472">Membrane</keyword>
<evidence type="ECO:0000256" key="10">
    <source>
        <dbReference type="SAM" id="MobiDB-lite"/>
    </source>
</evidence>
<evidence type="ECO:0000256" key="5">
    <source>
        <dbReference type="ARBA" id="ARBA00022519"/>
    </source>
</evidence>
<name>A0AAE3EXA0_9FLAO</name>
<dbReference type="GO" id="GO:0015891">
    <property type="term" value="P:siderophore transport"/>
    <property type="evidence" value="ECO:0007669"/>
    <property type="project" value="InterPro"/>
</dbReference>
<dbReference type="GO" id="GO:0030288">
    <property type="term" value="C:outer membrane-bounded periplasmic space"/>
    <property type="evidence" value="ECO:0007669"/>
    <property type="project" value="InterPro"/>
</dbReference>